<dbReference type="EMBL" id="CP093442">
    <property type="protein sequence ID" value="UOF00307.1"/>
    <property type="molecule type" value="Genomic_DNA"/>
</dbReference>
<evidence type="ECO:0000256" key="2">
    <source>
        <dbReference type="SAM" id="SignalP"/>
    </source>
</evidence>
<reference evidence="3" key="1">
    <citation type="submission" date="2022-03" db="EMBL/GenBank/DDBJ databases">
        <title>Genome Identification and Characterization of new species Bdellovibrio reynosense LBG001 sp. nov. from a Mexico soil sample.</title>
        <authorList>
            <person name="Camilli A."/>
            <person name="Ajao Y."/>
            <person name="Guo X."/>
        </authorList>
    </citation>
    <scope>NUCLEOTIDE SEQUENCE</scope>
    <source>
        <strain evidence="3">LBG001</strain>
    </source>
</reference>
<accession>A0ABY4C5S2</accession>
<feature type="compositionally biased region" description="Low complexity" evidence="1">
    <location>
        <begin position="50"/>
        <end position="63"/>
    </location>
</feature>
<feature type="chain" id="PRO_5045110295" evidence="2">
    <location>
        <begin position="23"/>
        <end position="63"/>
    </location>
</feature>
<keyword evidence="2" id="KW-0732">Signal</keyword>
<evidence type="ECO:0000313" key="3">
    <source>
        <dbReference type="EMBL" id="UOF00307.1"/>
    </source>
</evidence>
<organism evidence="3 4">
    <name type="scientific">Bdellovibrio reynosensis</name>
    <dbReference type="NCBI Taxonomy" id="2835041"/>
    <lineage>
        <taxon>Bacteria</taxon>
        <taxon>Pseudomonadati</taxon>
        <taxon>Bdellovibrionota</taxon>
        <taxon>Bdellovibrionia</taxon>
        <taxon>Bdellovibrionales</taxon>
        <taxon>Pseudobdellovibrionaceae</taxon>
        <taxon>Bdellovibrio</taxon>
    </lineage>
</organism>
<dbReference type="Proteomes" id="UP000830116">
    <property type="component" value="Chromosome"/>
</dbReference>
<evidence type="ECO:0000256" key="1">
    <source>
        <dbReference type="SAM" id="MobiDB-lite"/>
    </source>
</evidence>
<feature type="signal peptide" evidence="2">
    <location>
        <begin position="1"/>
        <end position="22"/>
    </location>
</feature>
<name>A0ABY4C5S2_9BACT</name>
<feature type="region of interest" description="Disordered" evidence="1">
    <location>
        <begin position="32"/>
        <end position="63"/>
    </location>
</feature>
<gene>
    <name evidence="3" type="ORF">MNR06_11400</name>
</gene>
<sequence length="63" mass="6779">MKKSIKAVVMFSVIAFSAVTFANPKCAHRLASGKNDMFKNTNPVKERVSKSSTGTESTKSGVK</sequence>
<keyword evidence="4" id="KW-1185">Reference proteome</keyword>
<evidence type="ECO:0000313" key="4">
    <source>
        <dbReference type="Proteomes" id="UP000830116"/>
    </source>
</evidence>
<proteinExistence type="predicted"/>
<protein>
    <submittedName>
        <fullName evidence="3">Uncharacterized protein</fullName>
    </submittedName>
</protein>
<dbReference type="RefSeq" id="WP_243536129.1">
    <property type="nucleotide sequence ID" value="NZ_CP093442.1"/>
</dbReference>